<dbReference type="InterPro" id="IPR036259">
    <property type="entry name" value="MFS_trans_sf"/>
</dbReference>
<keyword evidence="4" id="KW-1185">Reference proteome</keyword>
<dbReference type="GO" id="GO:0006596">
    <property type="term" value="P:polyamine biosynthetic process"/>
    <property type="evidence" value="ECO:0007669"/>
    <property type="project" value="UniProtKB-KW"/>
</dbReference>
<dbReference type="SUPFAM" id="SSF53335">
    <property type="entry name" value="S-adenosyl-L-methionine-dependent methyltransferases"/>
    <property type="match status" value="1"/>
</dbReference>
<feature type="transmembrane region" description="Helical" evidence="2">
    <location>
        <begin position="38"/>
        <end position="55"/>
    </location>
</feature>
<protein>
    <submittedName>
        <fullName evidence="3">Spermidine synthase</fullName>
        <ecNumber evidence="3">2.5.1.16</ecNumber>
    </submittedName>
</protein>
<dbReference type="EMBL" id="CP036262">
    <property type="protein sequence ID" value="QDS93437.1"/>
    <property type="molecule type" value="Genomic_DNA"/>
</dbReference>
<gene>
    <name evidence="3" type="primary">speE</name>
    <name evidence="3" type="ORF">FF011L_22070</name>
</gene>
<sequence>MLPFYLIFFASGFAALVYEVSWNRQLGLLFGHTSHASAVVLAAYFGGLAIGYFVGGRWANRVCPFRGYACCEIAAGIWAFAVPTLLQWGSTTSWGSALQSSDPSVQLAARVLFSLLLLAPATIALGATLPLMNEMLQRVPSGDGRTLTKERLTRAYAFNVLGAVLGVVAASSMLLASIGVVKISWFAALISIGCGLVAVTLAGRGTKISSAEKMVPQGTEAEPVLQEHRFPMYWLLVVTVSGGGTLALEVLYTRLFTFVFHNSTYTFSFVLISFLLGISLGAFLVQRWLQSSSPYRIASWVGGMVAGLIPVSVIGFVLFTELQYFRSGDTFASYYLGGLLLVLVVTCPIAIGSGMFLPLAWSVGHPTRTIDSRTIGRLTLFNTVAAACGAIAASFLLFPTVGIWSSFAFLALLFLVPVLTNPVQFGFRWARFAMPAAVLLTCLPLVVGAPESWGGAAGKDRLVKRWHSSYGWIDVVQHPRTGVLKVQQNLHYRYGATGSNAEREFRQAHLPLFIHPNPTNALFLGLGTGMTAGGAIPHQELEAISIVELIPEVVEAAAMLGKENRRVVEDPRVQMIVDDARHYLLTSETRYDVIVADLFVPWESETGYLYTVEQFAAVKKNLRKGGLFCQWLPLYQLGSDDFQMIADSLRDQFPHVTLWWGRLNANRPILALVASMDPLRVDQAATDRRLEAMQQRGELDDTYLANAKQLVQLYAGDWPRRQGMTLNRDEHPWVEFQSPLSHRSGRLIRNQTLHDMVEFTFEPMTADSLIYKPASDRSPPVDRRWQRTVLFPAP</sequence>
<reference evidence="3 4" key="1">
    <citation type="submission" date="2019-02" db="EMBL/GenBank/DDBJ databases">
        <title>Deep-cultivation of Planctomycetes and their phenomic and genomic characterization uncovers novel biology.</title>
        <authorList>
            <person name="Wiegand S."/>
            <person name="Jogler M."/>
            <person name="Boedeker C."/>
            <person name="Pinto D."/>
            <person name="Vollmers J."/>
            <person name="Rivas-Marin E."/>
            <person name="Kohn T."/>
            <person name="Peeters S.H."/>
            <person name="Heuer A."/>
            <person name="Rast P."/>
            <person name="Oberbeckmann S."/>
            <person name="Bunk B."/>
            <person name="Jeske O."/>
            <person name="Meyerdierks A."/>
            <person name="Storesund J.E."/>
            <person name="Kallscheuer N."/>
            <person name="Luecker S."/>
            <person name="Lage O.M."/>
            <person name="Pohl T."/>
            <person name="Merkel B.J."/>
            <person name="Hornburger P."/>
            <person name="Mueller R.-W."/>
            <person name="Bruemmer F."/>
            <person name="Labrenz M."/>
            <person name="Spormann A.M."/>
            <person name="Op den Camp H."/>
            <person name="Overmann J."/>
            <person name="Amann R."/>
            <person name="Jetten M.S.M."/>
            <person name="Mascher T."/>
            <person name="Medema M.H."/>
            <person name="Devos D.P."/>
            <person name="Kaster A.-K."/>
            <person name="Ovreas L."/>
            <person name="Rohde M."/>
            <person name="Galperin M.Y."/>
            <person name="Jogler C."/>
        </authorList>
    </citation>
    <scope>NUCLEOTIDE SEQUENCE [LARGE SCALE GENOMIC DNA]</scope>
    <source>
        <strain evidence="3 4">FF011L</strain>
    </source>
</reference>
<feature type="transmembrane region" description="Helical" evidence="2">
    <location>
        <begin position="233"/>
        <end position="252"/>
    </location>
</feature>
<dbReference type="EC" id="2.5.1.16" evidence="3"/>
<dbReference type="OrthoDB" id="5516475at2"/>
<dbReference type="KEGG" id="rml:FF011L_22070"/>
<evidence type="ECO:0000256" key="1">
    <source>
        <dbReference type="ARBA" id="ARBA00023115"/>
    </source>
</evidence>
<feature type="transmembrane region" description="Helical" evidence="2">
    <location>
        <begin position="264"/>
        <end position="285"/>
    </location>
</feature>
<feature type="transmembrane region" description="Helical" evidence="2">
    <location>
        <begin position="403"/>
        <end position="420"/>
    </location>
</feature>
<keyword evidence="1" id="KW-0620">Polyamine biosynthesis</keyword>
<keyword evidence="2" id="KW-1133">Transmembrane helix</keyword>
<keyword evidence="3" id="KW-0808">Transferase</keyword>
<dbReference type="RefSeq" id="WP_145351603.1">
    <property type="nucleotide sequence ID" value="NZ_CP036262.1"/>
</dbReference>
<feature type="transmembrane region" description="Helical" evidence="2">
    <location>
        <begin position="108"/>
        <end position="131"/>
    </location>
</feature>
<dbReference type="Proteomes" id="UP000320672">
    <property type="component" value="Chromosome"/>
</dbReference>
<dbReference type="Gene3D" id="3.40.50.150">
    <property type="entry name" value="Vaccinia Virus protein VP39"/>
    <property type="match status" value="1"/>
</dbReference>
<feature type="transmembrane region" description="Helical" evidence="2">
    <location>
        <begin position="297"/>
        <end position="319"/>
    </location>
</feature>
<accession>A0A517MFA5</accession>
<dbReference type="GO" id="GO:0004766">
    <property type="term" value="F:spermidine synthase activity"/>
    <property type="evidence" value="ECO:0007669"/>
    <property type="project" value="UniProtKB-EC"/>
</dbReference>
<name>A0A517MFA5_9BACT</name>
<feature type="transmembrane region" description="Helical" evidence="2">
    <location>
        <begin position="183"/>
        <end position="203"/>
    </location>
</feature>
<dbReference type="PANTHER" id="PTHR43317">
    <property type="entry name" value="THERMOSPERMINE SYNTHASE ACAULIS5"/>
    <property type="match status" value="1"/>
</dbReference>
<feature type="transmembrane region" description="Helical" evidence="2">
    <location>
        <begin position="432"/>
        <end position="449"/>
    </location>
</feature>
<keyword evidence="2" id="KW-0812">Transmembrane</keyword>
<dbReference type="Gene3D" id="1.20.1250.20">
    <property type="entry name" value="MFS general substrate transporter like domains"/>
    <property type="match status" value="1"/>
</dbReference>
<evidence type="ECO:0000256" key="2">
    <source>
        <dbReference type="SAM" id="Phobius"/>
    </source>
</evidence>
<evidence type="ECO:0000313" key="3">
    <source>
        <dbReference type="EMBL" id="QDS93437.1"/>
    </source>
</evidence>
<feature type="transmembrane region" description="Helical" evidence="2">
    <location>
        <begin position="67"/>
        <end position="88"/>
    </location>
</feature>
<proteinExistence type="predicted"/>
<feature type="transmembrane region" description="Helical" evidence="2">
    <location>
        <begin position="378"/>
        <end position="397"/>
    </location>
</feature>
<feature type="transmembrane region" description="Helical" evidence="2">
    <location>
        <begin position="155"/>
        <end position="177"/>
    </location>
</feature>
<organism evidence="3 4">
    <name type="scientific">Roseimaritima multifibrata</name>
    <dbReference type="NCBI Taxonomy" id="1930274"/>
    <lineage>
        <taxon>Bacteria</taxon>
        <taxon>Pseudomonadati</taxon>
        <taxon>Planctomycetota</taxon>
        <taxon>Planctomycetia</taxon>
        <taxon>Pirellulales</taxon>
        <taxon>Pirellulaceae</taxon>
        <taxon>Roseimaritima</taxon>
    </lineage>
</organism>
<keyword evidence="2" id="KW-0472">Membrane</keyword>
<dbReference type="CDD" id="cd02440">
    <property type="entry name" value="AdoMet_MTases"/>
    <property type="match status" value="1"/>
</dbReference>
<dbReference type="NCBIfam" id="NF037959">
    <property type="entry name" value="MFS_SpdSyn"/>
    <property type="match status" value="1"/>
</dbReference>
<dbReference type="AlphaFoldDB" id="A0A517MFA5"/>
<dbReference type="PANTHER" id="PTHR43317:SF1">
    <property type="entry name" value="THERMOSPERMINE SYNTHASE ACAULIS5"/>
    <property type="match status" value="1"/>
</dbReference>
<evidence type="ECO:0000313" key="4">
    <source>
        <dbReference type="Proteomes" id="UP000320672"/>
    </source>
</evidence>
<feature type="transmembrane region" description="Helical" evidence="2">
    <location>
        <begin position="331"/>
        <end position="357"/>
    </location>
</feature>
<dbReference type="Pfam" id="PF01564">
    <property type="entry name" value="Spermine_synth"/>
    <property type="match status" value="1"/>
</dbReference>
<dbReference type="InterPro" id="IPR029063">
    <property type="entry name" value="SAM-dependent_MTases_sf"/>
</dbReference>